<sequence length="64" mass="7566">PNLKELTNKICSQNLQQKVLDFIRVHFNKHPKILVNTNKQLLTSVEIHKNAIYKIYEFCLQMAL</sequence>
<gene>
    <name evidence="1" type="ORF">GMARGA_LOCUS40466</name>
</gene>
<comment type="caution">
    <text evidence="1">The sequence shown here is derived from an EMBL/GenBank/DDBJ whole genome shotgun (WGS) entry which is preliminary data.</text>
</comment>
<dbReference type="Proteomes" id="UP000789901">
    <property type="component" value="Unassembled WGS sequence"/>
</dbReference>
<evidence type="ECO:0000313" key="1">
    <source>
        <dbReference type="EMBL" id="CAG8850928.1"/>
    </source>
</evidence>
<evidence type="ECO:0000313" key="2">
    <source>
        <dbReference type="Proteomes" id="UP000789901"/>
    </source>
</evidence>
<accession>A0ABN7X9G5</accession>
<reference evidence="1 2" key="1">
    <citation type="submission" date="2021-06" db="EMBL/GenBank/DDBJ databases">
        <authorList>
            <person name="Kallberg Y."/>
            <person name="Tangrot J."/>
            <person name="Rosling A."/>
        </authorList>
    </citation>
    <scope>NUCLEOTIDE SEQUENCE [LARGE SCALE GENOMIC DNA]</scope>
    <source>
        <strain evidence="1 2">120-4 pot B 10/14</strain>
    </source>
</reference>
<keyword evidence="2" id="KW-1185">Reference proteome</keyword>
<protein>
    <submittedName>
        <fullName evidence="1">43563_t:CDS:1</fullName>
    </submittedName>
</protein>
<dbReference type="EMBL" id="CAJVQB010103448">
    <property type="protein sequence ID" value="CAG8850928.1"/>
    <property type="molecule type" value="Genomic_DNA"/>
</dbReference>
<feature type="non-terminal residue" evidence="1">
    <location>
        <position position="1"/>
    </location>
</feature>
<name>A0ABN7X9G5_GIGMA</name>
<feature type="non-terminal residue" evidence="1">
    <location>
        <position position="64"/>
    </location>
</feature>
<organism evidence="1 2">
    <name type="scientific">Gigaspora margarita</name>
    <dbReference type="NCBI Taxonomy" id="4874"/>
    <lineage>
        <taxon>Eukaryota</taxon>
        <taxon>Fungi</taxon>
        <taxon>Fungi incertae sedis</taxon>
        <taxon>Mucoromycota</taxon>
        <taxon>Glomeromycotina</taxon>
        <taxon>Glomeromycetes</taxon>
        <taxon>Diversisporales</taxon>
        <taxon>Gigasporaceae</taxon>
        <taxon>Gigaspora</taxon>
    </lineage>
</organism>
<proteinExistence type="predicted"/>